<dbReference type="Pfam" id="PF01202">
    <property type="entry name" value="SKI"/>
    <property type="match status" value="1"/>
</dbReference>
<keyword evidence="6 7" id="KW-0057">Aromatic amino acid biosynthesis</keyword>
<keyword evidence="4 7" id="KW-0418">Kinase</keyword>
<dbReference type="PANTHER" id="PTHR21087:SF16">
    <property type="entry name" value="SHIKIMATE KINASE 1, CHLOROPLASTIC"/>
    <property type="match status" value="1"/>
</dbReference>
<evidence type="ECO:0000256" key="7">
    <source>
        <dbReference type="HAMAP-Rule" id="MF_00109"/>
    </source>
</evidence>
<feature type="binding site" evidence="7">
    <location>
        <position position="57"/>
    </location>
    <ligand>
        <name>substrate</name>
    </ligand>
</feature>
<dbReference type="InterPro" id="IPR000623">
    <property type="entry name" value="Shikimate_kinase/TSH1"/>
</dbReference>
<keyword evidence="7" id="KW-0460">Magnesium</keyword>
<accession>A0ABS4GFI9</accession>
<evidence type="ECO:0000256" key="1">
    <source>
        <dbReference type="ARBA" id="ARBA00022605"/>
    </source>
</evidence>
<feature type="binding site" evidence="7">
    <location>
        <position position="16"/>
    </location>
    <ligand>
        <name>Mg(2+)</name>
        <dbReference type="ChEBI" id="CHEBI:18420"/>
    </ligand>
</feature>
<comment type="cofactor">
    <cofactor evidence="7">
        <name>Mg(2+)</name>
        <dbReference type="ChEBI" id="CHEBI:18420"/>
    </cofactor>
    <text evidence="7">Binds 1 Mg(2+) ion per subunit.</text>
</comment>
<feature type="binding site" evidence="7">
    <location>
        <begin position="12"/>
        <end position="17"/>
    </location>
    <ligand>
        <name>ATP</name>
        <dbReference type="ChEBI" id="CHEBI:30616"/>
    </ligand>
</feature>
<dbReference type="Gene3D" id="3.40.50.300">
    <property type="entry name" value="P-loop containing nucleotide triphosphate hydrolases"/>
    <property type="match status" value="1"/>
</dbReference>
<dbReference type="RefSeq" id="WP_209512149.1">
    <property type="nucleotide sequence ID" value="NZ_JAGGKS010000006.1"/>
</dbReference>
<evidence type="ECO:0000313" key="8">
    <source>
        <dbReference type="EMBL" id="MBP1926417.1"/>
    </source>
</evidence>
<proteinExistence type="inferred from homology"/>
<comment type="caution">
    <text evidence="8">The sequence shown here is derived from an EMBL/GenBank/DDBJ whole genome shotgun (WGS) entry which is preliminary data.</text>
</comment>
<sequence length="166" mass="19388">MNKNIVIIGMPGSGKSTIGYMLSKKINMNYIDMDEYIEINENKSIKEMFQISEDYFRDVETRCSRSLSKLNSHIIATGGGVVKRKENINIFKENCIVVFLNRPLDNIMQDIDTNIRPLLAEGKNKLYNLYNERINLYKEYCDIEIMNNREITYALDQITELIENQN</sequence>
<dbReference type="Proteomes" id="UP001519342">
    <property type="component" value="Unassembled WGS sequence"/>
</dbReference>
<gene>
    <name evidence="7" type="primary">aroK</name>
    <name evidence="8" type="ORF">J2Z76_002282</name>
</gene>
<name>A0ABS4GFI9_9FIRM</name>
<keyword evidence="7" id="KW-0963">Cytoplasm</keyword>
<evidence type="ECO:0000256" key="3">
    <source>
        <dbReference type="ARBA" id="ARBA00022741"/>
    </source>
</evidence>
<keyword evidence="3 7" id="KW-0547">Nucleotide-binding</keyword>
<evidence type="ECO:0000256" key="2">
    <source>
        <dbReference type="ARBA" id="ARBA00022679"/>
    </source>
</evidence>
<dbReference type="CDD" id="cd00464">
    <property type="entry name" value="SK"/>
    <property type="match status" value="1"/>
</dbReference>
<feature type="binding site" evidence="7">
    <location>
        <position position="34"/>
    </location>
    <ligand>
        <name>substrate</name>
    </ligand>
</feature>
<evidence type="ECO:0000256" key="4">
    <source>
        <dbReference type="ARBA" id="ARBA00022777"/>
    </source>
</evidence>
<organism evidence="8 9">
    <name type="scientific">Sedimentibacter acidaminivorans</name>
    <dbReference type="NCBI Taxonomy" id="913099"/>
    <lineage>
        <taxon>Bacteria</taxon>
        <taxon>Bacillati</taxon>
        <taxon>Bacillota</taxon>
        <taxon>Tissierellia</taxon>
        <taxon>Sedimentibacter</taxon>
    </lineage>
</organism>
<protein>
    <recommendedName>
        <fullName evidence="7">Shikimate kinase</fullName>
        <shortName evidence="7">SK</shortName>
        <ecNumber evidence="7">2.7.1.71</ecNumber>
    </recommendedName>
</protein>
<dbReference type="GO" id="GO:0004765">
    <property type="term" value="F:shikimate kinase activity"/>
    <property type="evidence" value="ECO:0007669"/>
    <property type="project" value="UniProtKB-EC"/>
</dbReference>
<keyword evidence="1 7" id="KW-0028">Amino-acid biosynthesis</keyword>
<feature type="binding site" evidence="7">
    <location>
        <position position="79"/>
    </location>
    <ligand>
        <name>substrate</name>
    </ligand>
</feature>
<dbReference type="SUPFAM" id="SSF52540">
    <property type="entry name" value="P-loop containing nucleoside triphosphate hydrolases"/>
    <property type="match status" value="1"/>
</dbReference>
<comment type="subunit">
    <text evidence="7">Monomer.</text>
</comment>
<comment type="function">
    <text evidence="7">Catalyzes the specific phosphorylation of the 3-hydroxyl group of shikimic acid using ATP as a cosubstrate.</text>
</comment>
<evidence type="ECO:0000313" key="9">
    <source>
        <dbReference type="Proteomes" id="UP001519342"/>
    </source>
</evidence>
<comment type="catalytic activity">
    <reaction evidence="7">
        <text>shikimate + ATP = 3-phosphoshikimate + ADP + H(+)</text>
        <dbReference type="Rhea" id="RHEA:13121"/>
        <dbReference type="ChEBI" id="CHEBI:15378"/>
        <dbReference type="ChEBI" id="CHEBI:30616"/>
        <dbReference type="ChEBI" id="CHEBI:36208"/>
        <dbReference type="ChEBI" id="CHEBI:145989"/>
        <dbReference type="ChEBI" id="CHEBI:456216"/>
        <dbReference type="EC" id="2.7.1.71"/>
    </reaction>
</comment>
<dbReference type="HAMAP" id="MF_00109">
    <property type="entry name" value="Shikimate_kinase"/>
    <property type="match status" value="1"/>
</dbReference>
<keyword evidence="7" id="KW-0479">Metal-binding</keyword>
<dbReference type="EC" id="2.7.1.71" evidence="7"/>
<evidence type="ECO:0000256" key="5">
    <source>
        <dbReference type="ARBA" id="ARBA00022840"/>
    </source>
</evidence>
<keyword evidence="2 7" id="KW-0808">Transferase</keyword>
<dbReference type="InterPro" id="IPR027417">
    <property type="entry name" value="P-loop_NTPase"/>
</dbReference>
<dbReference type="EMBL" id="JAGGKS010000006">
    <property type="protein sequence ID" value="MBP1926417.1"/>
    <property type="molecule type" value="Genomic_DNA"/>
</dbReference>
<dbReference type="PRINTS" id="PR01100">
    <property type="entry name" value="SHIKIMTKNASE"/>
</dbReference>
<keyword evidence="5 7" id="KW-0067">ATP-binding</keyword>
<feature type="binding site" evidence="7">
    <location>
        <position position="133"/>
    </location>
    <ligand>
        <name>substrate</name>
    </ligand>
</feature>
<evidence type="ECO:0000256" key="6">
    <source>
        <dbReference type="ARBA" id="ARBA00023141"/>
    </source>
</evidence>
<comment type="similarity">
    <text evidence="7">Belongs to the shikimate kinase family.</text>
</comment>
<feature type="binding site" evidence="7">
    <location>
        <position position="116"/>
    </location>
    <ligand>
        <name>ATP</name>
        <dbReference type="ChEBI" id="CHEBI:30616"/>
    </ligand>
</feature>
<comment type="subcellular location">
    <subcellularLocation>
        <location evidence="7">Cytoplasm</location>
    </subcellularLocation>
</comment>
<dbReference type="InterPro" id="IPR031322">
    <property type="entry name" value="Shikimate/glucono_kinase"/>
</dbReference>
<dbReference type="PANTHER" id="PTHR21087">
    <property type="entry name" value="SHIKIMATE KINASE"/>
    <property type="match status" value="1"/>
</dbReference>
<comment type="pathway">
    <text evidence="7">Metabolic intermediate biosynthesis; chorismate biosynthesis; chorismate from D-erythrose 4-phosphate and phosphoenolpyruvate: step 5/7.</text>
</comment>
<keyword evidence="9" id="KW-1185">Reference proteome</keyword>
<reference evidence="8 9" key="1">
    <citation type="submission" date="2021-03" db="EMBL/GenBank/DDBJ databases">
        <title>Genomic Encyclopedia of Type Strains, Phase IV (KMG-IV): sequencing the most valuable type-strain genomes for metagenomic binning, comparative biology and taxonomic classification.</title>
        <authorList>
            <person name="Goeker M."/>
        </authorList>
    </citation>
    <scope>NUCLEOTIDE SEQUENCE [LARGE SCALE GENOMIC DNA]</scope>
    <source>
        <strain evidence="8 9">DSM 24004</strain>
    </source>
</reference>
<feature type="binding site" evidence="7">
    <location>
        <position position="149"/>
    </location>
    <ligand>
        <name>ATP</name>
        <dbReference type="ChEBI" id="CHEBI:30616"/>
    </ligand>
</feature>